<keyword evidence="5" id="KW-1185">Reference proteome</keyword>
<feature type="domain" description="3-octaprenyl-4-hydroxybenzoate carboxy-lyase-like C-terminal" evidence="3">
    <location>
        <begin position="299"/>
        <end position="419"/>
    </location>
</feature>
<evidence type="ECO:0000259" key="3">
    <source>
        <dbReference type="Pfam" id="PF20696"/>
    </source>
</evidence>
<dbReference type="GO" id="GO:0008694">
    <property type="term" value="F:4-hydroxy-3-polyprenylbenzoate decarboxylase activity"/>
    <property type="evidence" value="ECO:0007669"/>
    <property type="project" value="TreeGrafter"/>
</dbReference>
<dbReference type="OrthoDB" id="9809841at2"/>
<dbReference type="NCBIfam" id="TIGR00148">
    <property type="entry name" value="UbiD family decarboxylase"/>
    <property type="match status" value="1"/>
</dbReference>
<evidence type="ECO:0000313" key="4">
    <source>
        <dbReference type="EMBL" id="OIQ50513.1"/>
    </source>
</evidence>
<proteinExistence type="predicted"/>
<comment type="caution">
    <text evidence="4">The sequence shown here is derived from an EMBL/GenBank/DDBJ whole genome shotgun (WGS) entry which is preliminary data.</text>
</comment>
<accession>A0A1J5NFM0</accession>
<dbReference type="InterPro" id="IPR048304">
    <property type="entry name" value="UbiD_Rift_dom"/>
</dbReference>
<dbReference type="GO" id="GO:0005829">
    <property type="term" value="C:cytosol"/>
    <property type="evidence" value="ECO:0007669"/>
    <property type="project" value="TreeGrafter"/>
</dbReference>
<dbReference type="Pfam" id="PF20695">
    <property type="entry name" value="UbiD_N"/>
    <property type="match status" value="1"/>
</dbReference>
<dbReference type="Gene3D" id="3.40.1670.10">
    <property type="entry name" value="UbiD C-terminal domain-like"/>
    <property type="match status" value="1"/>
</dbReference>
<sequence>MQPILRTWLRQLEEEGLLKRIKKAVDPAFELACVGKKLEPDYGVLFENVNGFSMPVVTGLATSRDSMAKALGLTYTELTERFSEAITSPTPCTVVEPEGLAVKERKFIGDDVDLRSLPACVHHAKDSGPFLTAAMCIVRDPETGIRNVSIHRHEVKDRNHLGALLLPRHTSQIFNKLESQGKPLEVALVIGAHPALLLSSQATTRLGVDELEIAGTLLGEPLKVTPCETVDLEVPVESEIVIEGRLLANTREDEGPFGEYPRTYGPRGKRHVIEVTAITHRAEPIYHTIIPASMEHLLLGGVSREASMLQLIRQATPNIIDVRLTPAGGCRYHAVIRLDQKHEGEAKNAIFAALASSTEVKHVVAVNPDIDIDDMRDVEWAIANRVQGGRDVFIVPGAMGNKLDPSSRDGVSDKIGIDATIPLGQDCERFEKMCIPGYESLCLEDYI</sequence>
<keyword evidence="4" id="KW-0456">Lyase</keyword>
<dbReference type="Pfam" id="PF01977">
    <property type="entry name" value="UbiD"/>
    <property type="match status" value="1"/>
</dbReference>
<evidence type="ECO:0000259" key="1">
    <source>
        <dbReference type="Pfam" id="PF01977"/>
    </source>
</evidence>
<dbReference type="SUPFAM" id="SSF50475">
    <property type="entry name" value="FMN-binding split barrel"/>
    <property type="match status" value="1"/>
</dbReference>
<dbReference type="RefSeq" id="WP_071545948.1">
    <property type="nucleotide sequence ID" value="NZ_LKAQ01000004.1"/>
</dbReference>
<dbReference type="EC" id="4.1.1.-" evidence="4"/>
<dbReference type="PANTHER" id="PTHR30108">
    <property type="entry name" value="3-OCTAPRENYL-4-HYDROXYBENZOATE CARBOXY-LYASE-RELATED"/>
    <property type="match status" value="1"/>
</dbReference>
<dbReference type="Pfam" id="PF20696">
    <property type="entry name" value="UbiD_C"/>
    <property type="match status" value="1"/>
</dbReference>
<feature type="domain" description="3-octaprenyl-4-hydroxybenzoate carboxy-lyase-like N-terminal" evidence="2">
    <location>
        <begin position="9"/>
        <end position="86"/>
    </location>
</feature>
<reference evidence="4 5" key="1">
    <citation type="submission" date="2015-09" db="EMBL/GenBank/DDBJ databases">
        <title>Genome of Desulfovibrio dechloracetivorans BerOc1, a mercury methylating strain isolated from highly hydrocarbons and metals contaminated coastal sediments.</title>
        <authorList>
            <person name="Goni Urriza M."/>
            <person name="Gassie C."/>
            <person name="Bouchez O."/>
            <person name="Klopp C."/>
            <person name="Ranchou-Peyruse A."/>
            <person name="Remy G."/>
        </authorList>
    </citation>
    <scope>NUCLEOTIDE SEQUENCE [LARGE SCALE GENOMIC DNA]</scope>
    <source>
        <strain evidence="4 5">BerOc1</strain>
    </source>
</reference>
<dbReference type="GO" id="GO:0006744">
    <property type="term" value="P:ubiquinone biosynthetic process"/>
    <property type="evidence" value="ECO:0007669"/>
    <property type="project" value="TreeGrafter"/>
</dbReference>
<dbReference type="InterPro" id="IPR049381">
    <property type="entry name" value="UbiD-like_C"/>
</dbReference>
<organism evidence="4 5">
    <name type="scientific">Pseudodesulfovibrio hydrargyri</name>
    <dbReference type="NCBI Taxonomy" id="2125990"/>
    <lineage>
        <taxon>Bacteria</taxon>
        <taxon>Pseudomonadati</taxon>
        <taxon>Thermodesulfobacteriota</taxon>
        <taxon>Desulfovibrionia</taxon>
        <taxon>Desulfovibrionales</taxon>
        <taxon>Desulfovibrionaceae</taxon>
    </lineage>
</organism>
<protein>
    <submittedName>
        <fullName evidence="4">3-octaprenyl-4-hydroxybenzoate carboxy-lyase</fullName>
        <ecNumber evidence="4">4.1.1.-</ecNumber>
    </submittedName>
</protein>
<dbReference type="InterPro" id="IPR002830">
    <property type="entry name" value="UbiD"/>
</dbReference>
<dbReference type="InterPro" id="IPR049383">
    <property type="entry name" value="UbiD-like_N"/>
</dbReference>
<evidence type="ECO:0000313" key="5">
    <source>
        <dbReference type="Proteomes" id="UP000181901"/>
    </source>
</evidence>
<evidence type="ECO:0000259" key="2">
    <source>
        <dbReference type="Pfam" id="PF20695"/>
    </source>
</evidence>
<dbReference type="PANTHER" id="PTHR30108:SF17">
    <property type="entry name" value="FERULIC ACID DECARBOXYLASE 1"/>
    <property type="match status" value="1"/>
</dbReference>
<gene>
    <name evidence="4" type="primary">ubiD</name>
    <name evidence="4" type="ORF">BerOc1_02451</name>
</gene>
<dbReference type="AlphaFoldDB" id="A0A1J5NFM0"/>
<dbReference type="Proteomes" id="UP000181901">
    <property type="component" value="Unassembled WGS sequence"/>
</dbReference>
<dbReference type="EMBL" id="LKAQ01000004">
    <property type="protein sequence ID" value="OIQ50513.1"/>
    <property type="molecule type" value="Genomic_DNA"/>
</dbReference>
<name>A0A1J5NFM0_9BACT</name>
<feature type="domain" description="3-octaprenyl-4-hydroxybenzoate carboxy-lyase-like Rift-related" evidence="1">
    <location>
        <begin position="101"/>
        <end position="292"/>
    </location>
</feature>
<dbReference type="SUPFAM" id="SSF143968">
    <property type="entry name" value="UbiD C-terminal domain-like"/>
    <property type="match status" value="1"/>
</dbReference>